<proteinExistence type="predicted"/>
<gene>
    <name evidence="1" type="ORF">GCM10010178_14460</name>
</gene>
<protein>
    <recommendedName>
        <fullName evidence="3">Polyketide cyclase / dehydrase and lipid transport</fullName>
    </recommendedName>
</protein>
<evidence type="ECO:0000313" key="1">
    <source>
        <dbReference type="EMBL" id="GGU23429.1"/>
    </source>
</evidence>
<dbReference type="InterPro" id="IPR023393">
    <property type="entry name" value="START-like_dom_sf"/>
</dbReference>
<accession>A0ABQ2UET8</accession>
<dbReference type="RefSeq" id="WP_189252791.1">
    <property type="nucleotide sequence ID" value="NZ_BMRE01000003.1"/>
</dbReference>
<reference evidence="2" key="1">
    <citation type="journal article" date="2019" name="Int. J. Syst. Evol. Microbiol.">
        <title>The Global Catalogue of Microorganisms (GCM) 10K type strain sequencing project: providing services to taxonomists for standard genome sequencing and annotation.</title>
        <authorList>
            <consortium name="The Broad Institute Genomics Platform"/>
            <consortium name="The Broad Institute Genome Sequencing Center for Infectious Disease"/>
            <person name="Wu L."/>
            <person name="Ma J."/>
        </authorList>
    </citation>
    <scope>NUCLEOTIDE SEQUENCE [LARGE SCALE GENOMIC DNA]</scope>
    <source>
        <strain evidence="2">JCM 3296</strain>
    </source>
</reference>
<dbReference type="Gene3D" id="3.30.530.20">
    <property type="match status" value="1"/>
</dbReference>
<comment type="caution">
    <text evidence="1">The sequence shown here is derived from an EMBL/GenBank/DDBJ whole genome shotgun (WGS) entry which is preliminary data.</text>
</comment>
<dbReference type="Pfam" id="PF10604">
    <property type="entry name" value="Polyketide_cyc2"/>
    <property type="match status" value="1"/>
</dbReference>
<sequence>MSVDVRPSVVVRRPRPEVAAYMFDPANDLAWTGGITASRPEQPGPLVEGATVVRTAKFLGRTFDYGYVVTAHEPDRLVEMKVEKPFPMVVRYELEDAPEGTNVAIRATGSPGGFFAVAEPLMRWQVRRSIAADLERLKQNIER</sequence>
<keyword evidence="2" id="KW-1185">Reference proteome</keyword>
<dbReference type="InterPro" id="IPR019587">
    <property type="entry name" value="Polyketide_cyclase/dehydratase"/>
</dbReference>
<evidence type="ECO:0000313" key="2">
    <source>
        <dbReference type="Proteomes" id="UP000649573"/>
    </source>
</evidence>
<name>A0ABQ2UET8_9PSEU</name>
<evidence type="ECO:0008006" key="3">
    <source>
        <dbReference type="Google" id="ProtNLM"/>
    </source>
</evidence>
<dbReference type="SUPFAM" id="SSF55961">
    <property type="entry name" value="Bet v1-like"/>
    <property type="match status" value="1"/>
</dbReference>
<dbReference type="EMBL" id="BMRE01000003">
    <property type="protein sequence ID" value="GGU23429.1"/>
    <property type="molecule type" value="Genomic_DNA"/>
</dbReference>
<organism evidence="1 2">
    <name type="scientific">Lentzea flava</name>
    <dbReference type="NCBI Taxonomy" id="103732"/>
    <lineage>
        <taxon>Bacteria</taxon>
        <taxon>Bacillati</taxon>
        <taxon>Actinomycetota</taxon>
        <taxon>Actinomycetes</taxon>
        <taxon>Pseudonocardiales</taxon>
        <taxon>Pseudonocardiaceae</taxon>
        <taxon>Lentzea</taxon>
    </lineage>
</organism>
<dbReference type="Proteomes" id="UP000649573">
    <property type="component" value="Unassembled WGS sequence"/>
</dbReference>